<dbReference type="GO" id="GO:0071986">
    <property type="term" value="C:Ragulator complex"/>
    <property type="evidence" value="ECO:0007669"/>
    <property type="project" value="InterPro"/>
</dbReference>
<keyword evidence="10" id="KW-0449">Lipoprotein</keyword>
<comment type="subcellular location">
    <subcellularLocation>
        <location evidence="2">Late endosome membrane</location>
        <topology evidence="2">Lipid-anchor</topology>
        <orientation evidence="2">Cytoplasmic side</orientation>
    </subcellularLocation>
    <subcellularLocation>
        <location evidence="1">Lysosome membrane</location>
        <topology evidence="1">Lipid-anchor</topology>
        <orientation evidence="1">Cytoplasmic side</orientation>
    </subcellularLocation>
</comment>
<dbReference type="GO" id="GO:0001919">
    <property type="term" value="P:regulation of receptor recycling"/>
    <property type="evidence" value="ECO:0007669"/>
    <property type="project" value="InterPro"/>
</dbReference>
<dbReference type="GO" id="GO:0071230">
    <property type="term" value="P:cellular response to amino acid stimulus"/>
    <property type="evidence" value="ECO:0007669"/>
    <property type="project" value="InterPro"/>
</dbReference>
<evidence type="ECO:0000313" key="12">
    <source>
        <dbReference type="EMBL" id="CAH1397555.1"/>
    </source>
</evidence>
<evidence type="ECO:0000256" key="4">
    <source>
        <dbReference type="ARBA" id="ARBA00016099"/>
    </source>
</evidence>
<dbReference type="GO" id="GO:0042632">
    <property type="term" value="P:cholesterol homeostasis"/>
    <property type="evidence" value="ECO:0007669"/>
    <property type="project" value="InterPro"/>
</dbReference>
<dbReference type="GO" id="GO:0005765">
    <property type="term" value="C:lysosomal membrane"/>
    <property type="evidence" value="ECO:0007669"/>
    <property type="project" value="UniProtKB-SubCell"/>
</dbReference>
<keyword evidence="8" id="KW-0564">Palmitate</keyword>
<dbReference type="Pfam" id="PF15454">
    <property type="entry name" value="LAMTOR"/>
    <property type="match status" value="1"/>
</dbReference>
<dbReference type="GO" id="GO:0031902">
    <property type="term" value="C:late endosome membrane"/>
    <property type="evidence" value="ECO:0007669"/>
    <property type="project" value="UniProtKB-SubCell"/>
</dbReference>
<evidence type="ECO:0000256" key="7">
    <source>
        <dbReference type="ARBA" id="ARBA00023136"/>
    </source>
</evidence>
<keyword evidence="13" id="KW-1185">Reference proteome</keyword>
<evidence type="ECO:0000256" key="2">
    <source>
        <dbReference type="ARBA" id="ARBA00004577"/>
    </source>
</evidence>
<evidence type="ECO:0000256" key="6">
    <source>
        <dbReference type="ARBA" id="ARBA00022753"/>
    </source>
</evidence>
<dbReference type="PANTHER" id="PTHR13401">
    <property type="entry name" value="RAGULATOR COMPLEX PROTEIN LAMTOR1"/>
    <property type="match status" value="1"/>
</dbReference>
<keyword evidence="5" id="KW-0519">Myristate</keyword>
<evidence type="ECO:0000256" key="5">
    <source>
        <dbReference type="ARBA" id="ARBA00022707"/>
    </source>
</evidence>
<proteinExistence type="inferred from homology"/>
<name>A0A9P0ML24_NEZVI</name>
<dbReference type="OrthoDB" id="5562028at2759"/>
<organism evidence="12 13">
    <name type="scientific">Nezara viridula</name>
    <name type="common">Southern green stink bug</name>
    <name type="synonym">Cimex viridulus</name>
    <dbReference type="NCBI Taxonomy" id="85310"/>
    <lineage>
        <taxon>Eukaryota</taxon>
        <taxon>Metazoa</taxon>
        <taxon>Ecdysozoa</taxon>
        <taxon>Arthropoda</taxon>
        <taxon>Hexapoda</taxon>
        <taxon>Insecta</taxon>
        <taxon>Pterygota</taxon>
        <taxon>Neoptera</taxon>
        <taxon>Paraneoptera</taxon>
        <taxon>Hemiptera</taxon>
        <taxon>Heteroptera</taxon>
        <taxon>Panheteroptera</taxon>
        <taxon>Pentatomomorpha</taxon>
        <taxon>Pentatomoidea</taxon>
        <taxon>Pentatomidae</taxon>
        <taxon>Pentatominae</taxon>
        <taxon>Nezara</taxon>
    </lineage>
</organism>
<dbReference type="GO" id="GO:0007040">
    <property type="term" value="P:lysosome organization"/>
    <property type="evidence" value="ECO:0007669"/>
    <property type="project" value="InterPro"/>
</dbReference>
<dbReference type="GO" id="GO:0045121">
    <property type="term" value="C:membrane raft"/>
    <property type="evidence" value="ECO:0007669"/>
    <property type="project" value="InterPro"/>
</dbReference>
<evidence type="ECO:0000256" key="10">
    <source>
        <dbReference type="ARBA" id="ARBA00023288"/>
    </source>
</evidence>
<dbReference type="SMART" id="SM01262">
    <property type="entry name" value="LAMTOR"/>
    <property type="match status" value="1"/>
</dbReference>
<reference evidence="12" key="1">
    <citation type="submission" date="2022-01" db="EMBL/GenBank/DDBJ databases">
        <authorList>
            <person name="King R."/>
        </authorList>
    </citation>
    <scope>NUCLEOTIDE SEQUENCE</scope>
</reference>
<protein>
    <recommendedName>
        <fullName evidence="4">Ragulator complex protein LAMTOR1</fullName>
    </recommendedName>
    <alternativeName>
        <fullName evidence="11">Late endosomal/lysosomal adaptor and MAPK and MTOR activator 1</fullName>
    </alternativeName>
</protein>
<accession>A0A9P0ML24</accession>
<evidence type="ECO:0000256" key="9">
    <source>
        <dbReference type="ARBA" id="ARBA00023228"/>
    </source>
</evidence>
<keyword evidence="9" id="KW-0458">Lysosome</keyword>
<dbReference type="GO" id="GO:0060090">
    <property type="term" value="F:molecular adaptor activity"/>
    <property type="evidence" value="ECO:0007669"/>
    <property type="project" value="TreeGrafter"/>
</dbReference>
<dbReference type="PANTHER" id="PTHR13401:SF2">
    <property type="entry name" value="RAGULATOR COMPLEX PROTEIN LAMTOR1"/>
    <property type="match status" value="1"/>
</dbReference>
<sequence>MGCSWSSCCGKEESELDVADERTRLLNDPVSVSTAIPVQNEDLLVQGSNSSPKSTDEQSVLNKILQVTATNVIDVAALAPSTIEQNEYLERRSHYNSKLSPVSWQTGIKSQCYLVDIPIPEKVFNANPISNENALLIKRAASKIKTALSELKVYHSEDLIVPFAIP</sequence>
<dbReference type="AlphaFoldDB" id="A0A9P0ML24"/>
<dbReference type="GO" id="GO:0016197">
    <property type="term" value="P:endosomal transport"/>
    <property type="evidence" value="ECO:0007669"/>
    <property type="project" value="InterPro"/>
</dbReference>
<dbReference type="GO" id="GO:0005085">
    <property type="term" value="F:guanyl-nucleotide exchange factor activity"/>
    <property type="evidence" value="ECO:0007669"/>
    <property type="project" value="TreeGrafter"/>
</dbReference>
<gene>
    <name evidence="12" type="ORF">NEZAVI_LOCUS7355</name>
</gene>
<keyword evidence="6" id="KW-0967">Endosome</keyword>
<keyword evidence="7" id="KW-0472">Membrane</keyword>
<comment type="similarity">
    <text evidence="3">Belongs to the LAMTOR1 family.</text>
</comment>
<evidence type="ECO:0000256" key="11">
    <source>
        <dbReference type="ARBA" id="ARBA00032695"/>
    </source>
</evidence>
<dbReference type="EMBL" id="OV725079">
    <property type="protein sequence ID" value="CAH1397555.1"/>
    <property type="molecule type" value="Genomic_DNA"/>
</dbReference>
<evidence type="ECO:0000256" key="8">
    <source>
        <dbReference type="ARBA" id="ARBA00023139"/>
    </source>
</evidence>
<dbReference type="Proteomes" id="UP001152798">
    <property type="component" value="Chromosome 3"/>
</dbReference>
<evidence type="ECO:0000313" key="13">
    <source>
        <dbReference type="Proteomes" id="UP001152798"/>
    </source>
</evidence>
<dbReference type="GO" id="GO:0032008">
    <property type="term" value="P:positive regulation of TOR signaling"/>
    <property type="evidence" value="ECO:0007669"/>
    <property type="project" value="InterPro"/>
</dbReference>
<dbReference type="InterPro" id="IPR028209">
    <property type="entry name" value="LAMTOR1/MEH1"/>
</dbReference>
<evidence type="ECO:0000256" key="1">
    <source>
        <dbReference type="ARBA" id="ARBA00004122"/>
    </source>
</evidence>
<evidence type="ECO:0000256" key="3">
    <source>
        <dbReference type="ARBA" id="ARBA00010861"/>
    </source>
</evidence>
<dbReference type="GO" id="GO:0043410">
    <property type="term" value="P:positive regulation of MAPK cascade"/>
    <property type="evidence" value="ECO:0007669"/>
    <property type="project" value="InterPro"/>
</dbReference>